<dbReference type="STRING" id="208439.AJAP_22690"/>
<name>A0A075UWK8_9PSEU</name>
<keyword evidence="6" id="KW-1185">Reference proteome</keyword>
<dbReference type="EMBL" id="CP008953">
    <property type="protein sequence ID" value="AIG77393.1"/>
    <property type="molecule type" value="Genomic_DNA"/>
</dbReference>
<dbReference type="NCBIfam" id="TIGR00556">
    <property type="entry name" value="pantethn_trn"/>
    <property type="match status" value="1"/>
</dbReference>
<keyword evidence="1" id="KW-0808">Transferase</keyword>
<dbReference type="GO" id="GO:0000287">
    <property type="term" value="F:magnesium ion binding"/>
    <property type="evidence" value="ECO:0007669"/>
    <property type="project" value="InterPro"/>
</dbReference>
<protein>
    <recommendedName>
        <fullName evidence="4">4'-phosphopantetheinyl transferase domain-containing protein</fullName>
    </recommendedName>
</protein>
<evidence type="ECO:0000256" key="2">
    <source>
        <dbReference type="ARBA" id="ARBA00022723"/>
    </source>
</evidence>
<organism evidence="5 6">
    <name type="scientific">Amycolatopsis japonica</name>
    <dbReference type="NCBI Taxonomy" id="208439"/>
    <lineage>
        <taxon>Bacteria</taxon>
        <taxon>Bacillati</taxon>
        <taxon>Actinomycetota</taxon>
        <taxon>Actinomycetes</taxon>
        <taxon>Pseudonocardiales</taxon>
        <taxon>Pseudonocardiaceae</taxon>
        <taxon>Amycolatopsis</taxon>
        <taxon>Amycolatopsis japonica group</taxon>
    </lineage>
</organism>
<dbReference type="KEGG" id="aja:AJAP_22690"/>
<evidence type="ECO:0000256" key="3">
    <source>
        <dbReference type="ARBA" id="ARBA00022842"/>
    </source>
</evidence>
<evidence type="ECO:0000313" key="6">
    <source>
        <dbReference type="Proteomes" id="UP000028492"/>
    </source>
</evidence>
<dbReference type="InterPro" id="IPR008278">
    <property type="entry name" value="4-PPantetheinyl_Trfase_dom"/>
</dbReference>
<dbReference type="AlphaFoldDB" id="A0A075UWK8"/>
<dbReference type="GO" id="GO:0008897">
    <property type="term" value="F:holo-[acyl-carrier-protein] synthase activity"/>
    <property type="evidence" value="ECO:0007669"/>
    <property type="project" value="InterPro"/>
</dbReference>
<dbReference type="HOGENOM" id="CLU_089696_0_1_11"/>
<evidence type="ECO:0000313" key="5">
    <source>
        <dbReference type="EMBL" id="AIG77393.1"/>
    </source>
</evidence>
<dbReference type="Gene3D" id="3.90.470.20">
    <property type="entry name" value="4'-phosphopantetheinyl transferase domain"/>
    <property type="match status" value="1"/>
</dbReference>
<dbReference type="eggNOG" id="COG0736">
    <property type="taxonomic scope" value="Bacteria"/>
</dbReference>
<dbReference type="Pfam" id="PF01648">
    <property type="entry name" value="ACPS"/>
    <property type="match status" value="1"/>
</dbReference>
<dbReference type="GO" id="GO:0006633">
    <property type="term" value="P:fatty acid biosynthetic process"/>
    <property type="evidence" value="ECO:0007669"/>
    <property type="project" value="InterPro"/>
</dbReference>
<keyword evidence="3" id="KW-0460">Magnesium</keyword>
<feature type="domain" description="4'-phosphopantetheinyl transferase" evidence="4">
    <location>
        <begin position="5"/>
        <end position="94"/>
    </location>
</feature>
<dbReference type="SUPFAM" id="SSF56214">
    <property type="entry name" value="4'-phosphopantetheinyl transferase"/>
    <property type="match status" value="1"/>
</dbReference>
<dbReference type="InterPro" id="IPR037143">
    <property type="entry name" value="4-PPantetheinyl_Trfase_dom_sf"/>
</dbReference>
<proteinExistence type="predicted"/>
<dbReference type="Proteomes" id="UP000028492">
    <property type="component" value="Chromosome"/>
</dbReference>
<dbReference type="InterPro" id="IPR004568">
    <property type="entry name" value="Ppantetheine-prot_Trfase_dom"/>
</dbReference>
<evidence type="ECO:0000256" key="1">
    <source>
        <dbReference type="ARBA" id="ARBA00022679"/>
    </source>
</evidence>
<sequence>MTTLVGVDALRVAELDLLARRGWFLKFLFSQEEIDDLATAGSVCLACRFAAKEAVLKMLRTCLSGSVPPAQIVLRRSGAGATSVELRGAASERARALGIERVDVSISCERGLVIAVALGTA</sequence>
<keyword evidence="2" id="KW-0479">Metal-binding</keyword>
<accession>A0A075UWK8</accession>
<reference evidence="5 6" key="1">
    <citation type="journal article" date="2014" name="J. Biotechnol.">
        <title>Complete genome sequence of the actinobacterium Amycolatopsis japonica MG417-CF17(T) (=DSM 44213T) producing (S,S)-N,N'-ethylenediaminedisuccinic acid.</title>
        <authorList>
            <person name="Stegmann E."/>
            <person name="Albersmeier A."/>
            <person name="Spohn M."/>
            <person name="Gert H."/>
            <person name="Weber T."/>
            <person name="Wohlleben W."/>
            <person name="Kalinowski J."/>
            <person name="Ruckert C."/>
        </authorList>
    </citation>
    <scope>NUCLEOTIDE SEQUENCE [LARGE SCALE GENOMIC DNA]</scope>
    <source>
        <strain evidence="6">MG417-CF17 (DSM 44213)</strain>
    </source>
</reference>
<evidence type="ECO:0000259" key="4">
    <source>
        <dbReference type="Pfam" id="PF01648"/>
    </source>
</evidence>
<gene>
    <name evidence="5" type="ORF">AJAP_22690</name>
</gene>
<dbReference type="RefSeq" id="WP_038514984.1">
    <property type="nucleotide sequence ID" value="NZ_CP008953.1"/>
</dbReference>